<feature type="domain" description="Pre-C2HC" evidence="2">
    <location>
        <begin position="160"/>
        <end position="219"/>
    </location>
</feature>
<proteinExistence type="predicted"/>
<reference evidence="3" key="1">
    <citation type="submission" date="2018-04" db="EMBL/GenBank/DDBJ databases">
        <title>Transcriptome assembly of Sipha flava.</title>
        <authorList>
            <person name="Scully E.D."/>
            <person name="Geib S.M."/>
            <person name="Palmer N.A."/>
            <person name="Koch K."/>
            <person name="Bradshaw J."/>
            <person name="Heng-Moss T."/>
            <person name="Sarath G."/>
        </authorList>
    </citation>
    <scope>NUCLEOTIDE SEQUENCE</scope>
</reference>
<accession>A0A2S2QBT0</accession>
<name>A0A2S2QBT0_9HEMI</name>
<evidence type="ECO:0000256" key="1">
    <source>
        <dbReference type="SAM" id="MobiDB-lite"/>
    </source>
</evidence>
<organism evidence="3">
    <name type="scientific">Sipha flava</name>
    <name type="common">yellow sugarcane aphid</name>
    <dbReference type="NCBI Taxonomy" id="143950"/>
    <lineage>
        <taxon>Eukaryota</taxon>
        <taxon>Metazoa</taxon>
        <taxon>Ecdysozoa</taxon>
        <taxon>Arthropoda</taxon>
        <taxon>Hexapoda</taxon>
        <taxon>Insecta</taxon>
        <taxon>Pterygota</taxon>
        <taxon>Neoptera</taxon>
        <taxon>Paraneoptera</taxon>
        <taxon>Hemiptera</taxon>
        <taxon>Sternorrhyncha</taxon>
        <taxon>Aphidomorpha</taxon>
        <taxon>Aphidoidea</taxon>
        <taxon>Aphididae</taxon>
        <taxon>Sipha</taxon>
    </lineage>
</organism>
<dbReference type="EMBL" id="GGMS01005983">
    <property type="protein sequence ID" value="MBY75186.1"/>
    <property type="molecule type" value="Transcribed_RNA"/>
</dbReference>
<feature type="region of interest" description="Disordered" evidence="1">
    <location>
        <begin position="292"/>
        <end position="352"/>
    </location>
</feature>
<sequence length="352" mass="38742">MPSNRKRPKNSPPPILKKKKSPSPPAAKPKINPSPPVSPPSVENHSPTRSRTNSVTSTRSFSSSSAHSIIIPAPIPPIFLSGASWNKVANKLLSSLPTNSLQAKVHDSNSFKLLCFEQDYIRLVQKYLLSTNTEFFTHPTSSERTLKVVIKGLLADTSDSELESYLKEKGYDVLNVRQFGNSTKKFPIHMVTLVSSPTNKLIFRETNILYMSVKIESYRSNKPAQCFACQRFGHSSLRCGYAPRCVKCSGPHLAKDCQKTKDQDPTCANCSGNHTANFSKCPAILSEIARRRPLRPNSQVPPTLSPTPIIKNFNSSQSNQSTAPIPPQSNISYASKVANSNPSSPHTTRTKL</sequence>
<protein>
    <submittedName>
        <fullName evidence="3">Nucleic-acid-binding protein</fullName>
    </submittedName>
</protein>
<dbReference type="InterPro" id="IPR006579">
    <property type="entry name" value="Pre_C2HC_dom"/>
</dbReference>
<evidence type="ECO:0000313" key="3">
    <source>
        <dbReference type="EMBL" id="MBY75186.1"/>
    </source>
</evidence>
<dbReference type="AlphaFoldDB" id="A0A2S2QBT0"/>
<feature type="compositionally biased region" description="Low complexity" evidence="1">
    <location>
        <begin position="47"/>
        <end position="59"/>
    </location>
</feature>
<feature type="region of interest" description="Disordered" evidence="1">
    <location>
        <begin position="1"/>
        <end position="59"/>
    </location>
</feature>
<gene>
    <name evidence="3" type="ORF">g.167231</name>
</gene>
<evidence type="ECO:0000259" key="2">
    <source>
        <dbReference type="Pfam" id="PF07530"/>
    </source>
</evidence>
<dbReference type="Pfam" id="PF07530">
    <property type="entry name" value="PRE_C2HC"/>
    <property type="match status" value="1"/>
</dbReference>
<feature type="compositionally biased region" description="Polar residues" evidence="1">
    <location>
        <begin position="312"/>
        <end position="352"/>
    </location>
</feature>
<feature type="compositionally biased region" description="Pro residues" evidence="1">
    <location>
        <begin position="22"/>
        <end position="39"/>
    </location>
</feature>